<dbReference type="AlphaFoldDB" id="D4EA38"/>
<proteinExistence type="predicted"/>
<dbReference type="Proteomes" id="UP000005723">
    <property type="component" value="Unassembled WGS sequence"/>
</dbReference>
<dbReference type="RefSeq" id="WP_004966196.1">
    <property type="nucleotide sequence ID" value="NZ_GG753568.1"/>
</dbReference>
<feature type="signal peptide" evidence="1">
    <location>
        <begin position="1"/>
        <end position="24"/>
    </location>
</feature>
<dbReference type="InterPro" id="IPR019106">
    <property type="entry name" value="T4SS_TrbC"/>
</dbReference>
<comment type="caution">
    <text evidence="2">The sequence shown here is derived from an EMBL/GenBank/DDBJ whole genome shotgun (WGS) entry which is preliminary data.</text>
</comment>
<dbReference type="NCBIfam" id="TIGR02742">
    <property type="entry name" value="TrbC_Ftype"/>
    <property type="match status" value="1"/>
</dbReference>
<organism evidence="2 3">
    <name type="scientific">Serratia odorifera DSM 4582</name>
    <dbReference type="NCBI Taxonomy" id="667129"/>
    <lineage>
        <taxon>Bacteria</taxon>
        <taxon>Pseudomonadati</taxon>
        <taxon>Pseudomonadota</taxon>
        <taxon>Gammaproteobacteria</taxon>
        <taxon>Enterobacterales</taxon>
        <taxon>Yersiniaceae</taxon>
        <taxon>Serratia</taxon>
    </lineage>
</organism>
<name>D4EA38_SEROD</name>
<evidence type="ECO:0000313" key="2">
    <source>
        <dbReference type="EMBL" id="EFE93306.1"/>
    </source>
</evidence>
<keyword evidence="3" id="KW-1185">Reference proteome</keyword>
<reference evidence="2 3" key="1">
    <citation type="submission" date="2010-01" db="EMBL/GenBank/DDBJ databases">
        <authorList>
            <person name="Muzny D."/>
            <person name="Qin X."/>
            <person name="Deng J."/>
            <person name="Jiang H."/>
            <person name="Liu Y."/>
            <person name="Qu J."/>
            <person name="Song X.-Z."/>
            <person name="Zhang L."/>
            <person name="Thornton R."/>
            <person name="Coyle M."/>
            <person name="Francisco L."/>
            <person name="Jackson L."/>
            <person name="Javaid M."/>
            <person name="Korchina V."/>
            <person name="Kovar C."/>
            <person name="Mata R."/>
            <person name="Mathew T."/>
            <person name="Ngo R."/>
            <person name="Nguyen L."/>
            <person name="Nguyen N."/>
            <person name="Okwuonu G."/>
            <person name="Ongeri F."/>
            <person name="Pham C."/>
            <person name="Simmons D."/>
            <person name="Wilczek-Boney K."/>
            <person name="Hale W."/>
            <person name="Jakkamsetti A."/>
            <person name="Pham P."/>
            <person name="Ruth R."/>
            <person name="San Lucas F."/>
            <person name="Warren J."/>
            <person name="Zhang J."/>
            <person name="Zhao Z."/>
            <person name="Zhou C."/>
            <person name="Zhu D."/>
            <person name="Lee S."/>
            <person name="Bess C."/>
            <person name="Blankenburg K."/>
            <person name="Forbes L."/>
            <person name="Fu Q."/>
            <person name="Gubbala S."/>
            <person name="Hirani K."/>
            <person name="Jayaseelan J.C."/>
            <person name="Lara F."/>
            <person name="Munidasa M."/>
            <person name="Palculict T."/>
            <person name="Patil S."/>
            <person name="Pu L.-L."/>
            <person name="Saada N."/>
            <person name="Tang L."/>
            <person name="Weissenberger G."/>
            <person name="Zhu Y."/>
            <person name="Hemphill L."/>
            <person name="Shang Y."/>
            <person name="Youmans B."/>
            <person name="Ayvaz T."/>
            <person name="Ross M."/>
            <person name="Santibanez J."/>
            <person name="Aqrawi P."/>
            <person name="Gross S."/>
            <person name="Joshi V."/>
            <person name="Fowler G."/>
            <person name="Nazareth L."/>
            <person name="Reid J."/>
            <person name="Worley K."/>
            <person name="Petrosino J."/>
            <person name="Highlander S."/>
            <person name="Gibbs R."/>
        </authorList>
    </citation>
    <scope>NUCLEOTIDE SEQUENCE [LARGE SCALE GENOMIC DNA]</scope>
    <source>
        <strain evidence="2 3">DSM 4582</strain>
    </source>
</reference>
<keyword evidence="1" id="KW-0732">Signal</keyword>
<protein>
    <submittedName>
        <fullName evidence="2">Type-F conjugative transfer system pilin assembly protein TrbC</fullName>
    </submittedName>
</protein>
<dbReference type="HOGENOM" id="CLU_092751_0_0_6"/>
<dbReference type="PROSITE" id="PS51257">
    <property type="entry name" value="PROKAR_LIPOPROTEIN"/>
    <property type="match status" value="1"/>
</dbReference>
<dbReference type="Pfam" id="PF09673">
    <property type="entry name" value="TrbC_Ftype"/>
    <property type="match status" value="1"/>
</dbReference>
<feature type="chain" id="PRO_5003056411" evidence="1">
    <location>
        <begin position="25"/>
        <end position="220"/>
    </location>
</feature>
<evidence type="ECO:0000256" key="1">
    <source>
        <dbReference type="SAM" id="SignalP"/>
    </source>
</evidence>
<dbReference type="STRING" id="667129.HMPREF0758_5038"/>
<evidence type="ECO:0000313" key="3">
    <source>
        <dbReference type="Proteomes" id="UP000005723"/>
    </source>
</evidence>
<accession>D4EA38</accession>
<sequence length="220" mass="24147">MKTHINNALLLTAMLGCLSGPVSASQVASTIDPGVAAQSNDNRDWLREQEKRSFDLHKNTETPAFLRNMPPLALAQDDQGFIDQLVEKRRQAAANSEPAENALYFVSFSIPPEGLKLMLQETRRFGIPATVRGLVNNNLRETVQRVQALVQDGGADGVQIDPMPFREYGIEAVPVLVVRCEKGLDVVRGNLRLEEGLKRIAKEGDCAAMAKKLLEQGAVK</sequence>
<dbReference type="EMBL" id="ADBY01000080">
    <property type="protein sequence ID" value="EFE93306.1"/>
    <property type="molecule type" value="Genomic_DNA"/>
</dbReference>
<gene>
    <name evidence="2" type="primary">trbC</name>
    <name evidence="2" type="ORF">HMPREF0758_5038</name>
</gene>
<dbReference type="InterPro" id="IPR014113">
    <property type="entry name" value="T4SS_TrbC_subgr"/>
</dbReference>